<keyword evidence="7" id="KW-1185">Reference proteome</keyword>
<dbReference type="Pfam" id="PF00668">
    <property type="entry name" value="Condensation"/>
    <property type="match status" value="1"/>
</dbReference>
<evidence type="ECO:0000259" key="5">
    <source>
        <dbReference type="PROSITE" id="PS50075"/>
    </source>
</evidence>
<dbReference type="PROSITE" id="PS50075">
    <property type="entry name" value="CARRIER"/>
    <property type="match status" value="1"/>
</dbReference>
<dbReference type="PANTHER" id="PTHR45527">
    <property type="entry name" value="NONRIBOSOMAL PEPTIDE SYNTHETASE"/>
    <property type="match status" value="1"/>
</dbReference>
<dbReference type="InterPro" id="IPR000873">
    <property type="entry name" value="AMP-dep_synth/lig_dom"/>
</dbReference>
<dbReference type="Gene3D" id="2.30.38.10">
    <property type="entry name" value="Luciferase, Domain 3"/>
    <property type="match status" value="1"/>
</dbReference>
<dbReference type="InterPro" id="IPR023213">
    <property type="entry name" value="CAT-like_dom_sf"/>
</dbReference>
<comment type="caution">
    <text evidence="6">The sequence shown here is derived from an EMBL/GenBank/DDBJ whole genome shotgun (WGS) entry which is preliminary data.</text>
</comment>
<feature type="domain" description="Carrier" evidence="5">
    <location>
        <begin position="610"/>
        <end position="685"/>
    </location>
</feature>
<dbReference type="InterPro" id="IPR036736">
    <property type="entry name" value="ACP-like_sf"/>
</dbReference>
<dbReference type="FunFam" id="2.30.38.10:FF:000001">
    <property type="entry name" value="Non-ribosomal peptide synthetase PvdI"/>
    <property type="match status" value="1"/>
</dbReference>
<gene>
    <name evidence="6" type="ORF">WJX74_005770</name>
</gene>
<dbReference type="PANTHER" id="PTHR45527:SF1">
    <property type="entry name" value="FATTY ACID SYNTHASE"/>
    <property type="match status" value="1"/>
</dbReference>
<evidence type="ECO:0000256" key="4">
    <source>
        <dbReference type="SAM" id="MobiDB-lite"/>
    </source>
</evidence>
<dbReference type="GO" id="GO:0043041">
    <property type="term" value="P:amino acid activation for nonribosomal peptide biosynthetic process"/>
    <property type="evidence" value="ECO:0007669"/>
    <property type="project" value="TreeGrafter"/>
</dbReference>
<protein>
    <recommendedName>
        <fullName evidence="5">Carrier domain-containing protein</fullName>
    </recommendedName>
</protein>
<keyword evidence="2" id="KW-0597">Phosphoprotein</keyword>
<evidence type="ECO:0000256" key="3">
    <source>
        <dbReference type="ARBA" id="ARBA00022598"/>
    </source>
</evidence>
<dbReference type="InterPro" id="IPR009081">
    <property type="entry name" value="PP-bd_ACP"/>
</dbReference>
<dbReference type="Proteomes" id="UP001438707">
    <property type="component" value="Unassembled WGS sequence"/>
</dbReference>
<dbReference type="GO" id="GO:0031177">
    <property type="term" value="F:phosphopantetheine binding"/>
    <property type="evidence" value="ECO:0007669"/>
    <property type="project" value="InterPro"/>
</dbReference>
<dbReference type="Gene3D" id="3.30.559.10">
    <property type="entry name" value="Chloramphenicol acetyltransferase-like domain"/>
    <property type="match status" value="1"/>
</dbReference>
<evidence type="ECO:0000256" key="1">
    <source>
        <dbReference type="ARBA" id="ARBA00022450"/>
    </source>
</evidence>
<name>A0AAW1RZY8_9CHLO</name>
<dbReference type="Gene3D" id="3.40.50.980">
    <property type="match status" value="2"/>
</dbReference>
<dbReference type="GO" id="GO:0044550">
    <property type="term" value="P:secondary metabolite biosynthetic process"/>
    <property type="evidence" value="ECO:0007669"/>
    <property type="project" value="TreeGrafter"/>
</dbReference>
<dbReference type="NCBIfam" id="TIGR01733">
    <property type="entry name" value="AA-adenyl-dom"/>
    <property type="match status" value="1"/>
</dbReference>
<dbReference type="Pfam" id="PF00501">
    <property type="entry name" value="AMP-binding"/>
    <property type="match status" value="1"/>
</dbReference>
<dbReference type="SUPFAM" id="SSF47336">
    <property type="entry name" value="ACP-like"/>
    <property type="match status" value="1"/>
</dbReference>
<sequence>MRCCWKGEDTGPGMTDVTLIAGEVDGTFGGLEGSVECSMDIFSRTSAEQFTRSFETLLMAALDAPETAMYSLPLLPEAAREEVLVTFNQTEVPFLAGVCMHHLFEQQAAARPSAPCLASDSGTLSYAEVDARANQVARYLLSLPGDSGRPVAVLMDRCPELYIAILGVLKSGRAYVPLDPDYPPDRLAFTLEDSAADVLLTHRGFAARVPTNGIHVVPFNSPGCGVDDQPTNRLHVSMSSSSLAYIIYTSGSTGRPKGVMVEHRSLVNMVTDNQLQCKFVPEDVFIQNFSIAFDGSMLDLFVPLSVGACVVPAEKRAKQDAARFLRQMVAFGVTVAAGVPSELQLWLASGVERVAGLRLRWLVFGGEALPPVVMQNVLRPFPGCQLLYMYGPTEATVYAAARVCSVNTQIDGPFSVGPPSSNSRLYVLDKQLQPVPVGVPGELHIAGISLARGYLNRPAETARNFITSPFCSTAPYDRLYKTGDLARWLPDGTIHIVGRVDSQVKIRGMRVELSEIESVLSKAPGVTAAAVKVVRHNQTQQDHIVAYTTPKNASTKPMLDFAARRLPSHMVPVLAVTLAAHPVLPNGKVDMAALPEPDWQLLAQDEVYQAPHTRMEKLVASVWEAVLGIKDAGLQADFFKAGGTSMLAGMAAGRINAALGLEESAAAIFRHRTVETLAEALSQKSQDDKPVPVGPIIPRDPYTDVQLASGVSLSPKQQYWLDLVQQLQGDYPSFHIPIAVNLTGSINLRHMQTALDLLADKHESLRIQLRDGRQMVNRARPWQMPLHSDSGPGANEVFESAVKKQWLGQKLSHLLLDPFDLGQAPLARAALLQTSQRESVFVLVLHHLIADGWSIGVILADLMAAYNKAVQSTPGAPITAIQPNELPLQYTAYSAWMHSALRDGILAPKVLYWEKRLKGGRLLELPADPNVPRSGARGTNFADVLISATIARAVDELSVNMGTSTFVVVMAAFQVLLASWTGQTDFVVQTPFANRERLELQTMVGDVSGEALLRATLHGGPSFSTHVACVHNLLLEARSNSEVPLQLQVRCLEGSPQVSAVRVRLGMPTGLKASAKESTAGFAGLQTSNVPLNEFMSFLKHADLCTHDFALELVGQEGGFHGKLAYSQQMFAESIGQRFTSSFEDLVGKLCANQNVPIDDELIASTVAPLRGSRFGKKGPRKAKRIATRSEATSVPAPASPPAKEVKPSWFRKMLGNTQTK</sequence>
<dbReference type="EMBL" id="JALJOS010000005">
    <property type="protein sequence ID" value="KAK9838907.1"/>
    <property type="molecule type" value="Genomic_DNA"/>
</dbReference>
<dbReference type="InterPro" id="IPR001242">
    <property type="entry name" value="Condensation_dom"/>
</dbReference>
<dbReference type="SUPFAM" id="SSF52777">
    <property type="entry name" value="CoA-dependent acyltransferases"/>
    <property type="match status" value="2"/>
</dbReference>
<dbReference type="Gene3D" id="3.30.300.30">
    <property type="match status" value="1"/>
</dbReference>
<feature type="region of interest" description="Disordered" evidence="4">
    <location>
        <begin position="1174"/>
        <end position="1221"/>
    </location>
</feature>
<dbReference type="InterPro" id="IPR045851">
    <property type="entry name" value="AMP-bd_C_sf"/>
</dbReference>
<organism evidence="6 7">
    <name type="scientific">Apatococcus lobatus</name>
    <dbReference type="NCBI Taxonomy" id="904363"/>
    <lineage>
        <taxon>Eukaryota</taxon>
        <taxon>Viridiplantae</taxon>
        <taxon>Chlorophyta</taxon>
        <taxon>core chlorophytes</taxon>
        <taxon>Trebouxiophyceae</taxon>
        <taxon>Chlorellales</taxon>
        <taxon>Chlorellaceae</taxon>
        <taxon>Apatococcus</taxon>
    </lineage>
</organism>
<dbReference type="PROSITE" id="PS00455">
    <property type="entry name" value="AMP_BINDING"/>
    <property type="match status" value="1"/>
</dbReference>
<reference evidence="6 7" key="1">
    <citation type="journal article" date="2024" name="Nat. Commun.">
        <title>Phylogenomics reveals the evolutionary origins of lichenization in chlorophyte algae.</title>
        <authorList>
            <person name="Puginier C."/>
            <person name="Libourel C."/>
            <person name="Otte J."/>
            <person name="Skaloud P."/>
            <person name="Haon M."/>
            <person name="Grisel S."/>
            <person name="Petersen M."/>
            <person name="Berrin J.G."/>
            <person name="Delaux P.M."/>
            <person name="Dal Grande F."/>
            <person name="Keller J."/>
        </authorList>
    </citation>
    <scope>NUCLEOTIDE SEQUENCE [LARGE SCALE GENOMIC DNA]</scope>
    <source>
        <strain evidence="6 7">SAG 2145</strain>
    </source>
</reference>
<dbReference type="Gene3D" id="3.30.559.30">
    <property type="entry name" value="Nonribosomal peptide synthetase, condensation domain"/>
    <property type="match status" value="2"/>
</dbReference>
<proteinExistence type="predicted"/>
<dbReference type="InterPro" id="IPR020845">
    <property type="entry name" value="AMP-binding_CS"/>
</dbReference>
<dbReference type="GO" id="GO:0016874">
    <property type="term" value="F:ligase activity"/>
    <property type="evidence" value="ECO:0007669"/>
    <property type="project" value="UniProtKB-KW"/>
</dbReference>
<dbReference type="AlphaFoldDB" id="A0AAW1RZY8"/>
<feature type="compositionally biased region" description="Basic residues" evidence="4">
    <location>
        <begin position="1174"/>
        <end position="1187"/>
    </location>
</feature>
<dbReference type="CDD" id="cd05930">
    <property type="entry name" value="A_NRPS"/>
    <property type="match status" value="1"/>
</dbReference>
<evidence type="ECO:0000313" key="6">
    <source>
        <dbReference type="EMBL" id="KAK9838907.1"/>
    </source>
</evidence>
<dbReference type="GO" id="GO:0005737">
    <property type="term" value="C:cytoplasm"/>
    <property type="evidence" value="ECO:0007669"/>
    <property type="project" value="TreeGrafter"/>
</dbReference>
<dbReference type="InterPro" id="IPR020806">
    <property type="entry name" value="PKS_PP-bd"/>
</dbReference>
<dbReference type="SMART" id="SM00823">
    <property type="entry name" value="PKS_PP"/>
    <property type="match status" value="1"/>
</dbReference>
<evidence type="ECO:0000313" key="7">
    <source>
        <dbReference type="Proteomes" id="UP001438707"/>
    </source>
</evidence>
<dbReference type="InterPro" id="IPR010071">
    <property type="entry name" value="AA_adenyl_dom"/>
</dbReference>
<keyword evidence="3" id="KW-0436">Ligase</keyword>
<accession>A0AAW1RZY8</accession>
<dbReference type="Gene3D" id="1.10.1200.10">
    <property type="entry name" value="ACP-like"/>
    <property type="match status" value="1"/>
</dbReference>
<dbReference type="Pfam" id="PF00550">
    <property type="entry name" value="PP-binding"/>
    <property type="match status" value="1"/>
</dbReference>
<dbReference type="SUPFAM" id="SSF56801">
    <property type="entry name" value="Acetyl-CoA synthetase-like"/>
    <property type="match status" value="1"/>
</dbReference>
<dbReference type="FunFam" id="3.40.50.980:FF:000001">
    <property type="entry name" value="Non-ribosomal peptide synthetase"/>
    <property type="match status" value="1"/>
</dbReference>
<evidence type="ECO:0000256" key="2">
    <source>
        <dbReference type="ARBA" id="ARBA00022553"/>
    </source>
</evidence>
<keyword evidence="1" id="KW-0596">Phosphopantetheine</keyword>